<dbReference type="PANTHER" id="PTHR31379">
    <property type="entry name" value="F-BOX C PROTEIN-RELATED-RELATED"/>
    <property type="match status" value="1"/>
</dbReference>
<dbReference type="AlphaFoldDB" id="E3MEE6"/>
<dbReference type="EMBL" id="DS268438">
    <property type="protein sequence ID" value="EFO99443.1"/>
    <property type="molecule type" value="Genomic_DNA"/>
</dbReference>
<name>E3MEE6_CAERE</name>
<gene>
    <name evidence="1" type="ORF">CRE_22383</name>
</gene>
<evidence type="ECO:0000313" key="1">
    <source>
        <dbReference type="EMBL" id="EFO99443.1"/>
    </source>
</evidence>
<dbReference type="GeneID" id="9817307"/>
<reference evidence="1" key="1">
    <citation type="submission" date="2007-07" db="EMBL/GenBank/DDBJ databases">
        <title>PCAP assembly of the Caenorhabditis remanei genome.</title>
        <authorList>
            <consortium name="The Caenorhabditis remanei Sequencing Consortium"/>
            <person name="Wilson R.K."/>
        </authorList>
    </citation>
    <scope>NUCLEOTIDE SEQUENCE [LARGE SCALE GENOMIC DNA]</scope>
    <source>
        <strain evidence="1">PB4641</strain>
    </source>
</reference>
<sequence length="272" mass="31400">MSNLTYPALRCILEHVDVQKRLYIAARSKNLKKVEKAVTLRSKRLILRNRYISLNNFTVEIESESDKIKFVKTARMICERVVPKEIAEGNRRGVAVKKKIGKVNQYYFGGRSSIIADQLQIDGTIRELNLPENFNLKVNELNCHELNFQQFFSFGRIESSNITSQNEKFISKQVCSIVENFKQNENLPSMTARFSKAKAMMIANPLSDLKAEFQQYVSQLEGVDELFIPGSLRYCIFLENNTKIMIFGVRVQFGSRDFFELVVKVITDTTRE</sequence>
<dbReference type="InterPro" id="IPR021942">
    <property type="entry name" value="DUF3557"/>
</dbReference>
<dbReference type="RefSeq" id="XP_003105525.2">
    <property type="nucleotide sequence ID" value="XM_003105477.2"/>
</dbReference>
<keyword evidence="2" id="KW-1185">Reference proteome</keyword>
<dbReference type="Proteomes" id="UP000008281">
    <property type="component" value="Unassembled WGS sequence"/>
</dbReference>
<organism evidence="2">
    <name type="scientific">Caenorhabditis remanei</name>
    <name type="common">Caenorhabditis vulgaris</name>
    <dbReference type="NCBI Taxonomy" id="31234"/>
    <lineage>
        <taxon>Eukaryota</taxon>
        <taxon>Metazoa</taxon>
        <taxon>Ecdysozoa</taxon>
        <taxon>Nematoda</taxon>
        <taxon>Chromadorea</taxon>
        <taxon>Rhabditida</taxon>
        <taxon>Rhabditina</taxon>
        <taxon>Rhabditomorpha</taxon>
        <taxon>Rhabditoidea</taxon>
        <taxon>Rhabditidae</taxon>
        <taxon>Peloderinae</taxon>
        <taxon>Caenorhabditis</taxon>
    </lineage>
</organism>
<proteinExistence type="predicted"/>
<accession>E3MEE6</accession>
<dbReference type="KEGG" id="crq:GCK72_025872"/>
<evidence type="ECO:0000313" key="2">
    <source>
        <dbReference type="Proteomes" id="UP000008281"/>
    </source>
</evidence>
<protein>
    <submittedName>
        <fullName evidence="1">Uncharacterized protein</fullName>
    </submittedName>
</protein>
<dbReference type="CTD" id="9817307"/>
<dbReference type="HOGENOM" id="CLU_1215752_0_0_1"/>